<dbReference type="SMART" id="SM00856">
    <property type="entry name" value="PMEI"/>
    <property type="match status" value="1"/>
</dbReference>
<dbReference type="InterPro" id="IPR035513">
    <property type="entry name" value="Invertase/methylesterase_inhib"/>
</dbReference>
<keyword evidence="3" id="KW-1185">Reference proteome</keyword>
<evidence type="ECO:0000313" key="3">
    <source>
        <dbReference type="Proteomes" id="UP001652660"/>
    </source>
</evidence>
<dbReference type="GeneID" id="140015266"/>
<dbReference type="Gene3D" id="1.20.140.40">
    <property type="entry name" value="Invertase/pectin methylesterase inhibitor family protein"/>
    <property type="match status" value="1"/>
</dbReference>
<gene>
    <name evidence="4" type="primary">LOC140015266</name>
</gene>
<dbReference type="RefSeq" id="XP_071923304.1">
    <property type="nucleotide sequence ID" value="XM_072067203.1"/>
</dbReference>
<sequence>MGFSPKLGVTLLVVSLLFVSPTHAAEEEDQAAKSNAVDEFCNQRKTSSDRVFCNRVLNSFPTSASAKDSPALLKIAVALAVTNAKKTRNFIITKSKSKTISPQVKGALQNCSLAYNGSIRQLRLVIQDLDDDPLMVSYDAHIARKQLNKCKETLAKNNMVDNSITSRHQIAIKYARLYEELSLSI</sequence>
<proteinExistence type="predicted"/>
<dbReference type="PANTHER" id="PTHR31890">
    <property type="entry name" value="PLANT INVERTASE/PECTIN METHYLESTERASE INHIBITOR SUPERFAMILY PROTEIN"/>
    <property type="match status" value="1"/>
</dbReference>
<reference evidence="4" key="1">
    <citation type="submission" date="2025-08" db="UniProtKB">
        <authorList>
            <consortium name="RefSeq"/>
        </authorList>
    </citation>
    <scope>IDENTIFICATION</scope>
    <source>
        <tissue evidence="4">Leaves</tissue>
    </source>
</reference>
<evidence type="ECO:0000256" key="1">
    <source>
        <dbReference type="SAM" id="SignalP"/>
    </source>
</evidence>
<dbReference type="Proteomes" id="UP001652660">
    <property type="component" value="Chromosome 10e"/>
</dbReference>
<evidence type="ECO:0000259" key="2">
    <source>
        <dbReference type="SMART" id="SM00856"/>
    </source>
</evidence>
<keyword evidence="1" id="KW-0732">Signal</keyword>
<dbReference type="InterPro" id="IPR006501">
    <property type="entry name" value="Pectinesterase_inhib_dom"/>
</dbReference>
<protein>
    <submittedName>
        <fullName evidence="4">Cell wall / vacuolar inhibitor of fructosidase 2-like</fullName>
    </submittedName>
</protein>
<evidence type="ECO:0000313" key="4">
    <source>
        <dbReference type="RefSeq" id="XP_071923304.1"/>
    </source>
</evidence>
<organism evidence="3 4">
    <name type="scientific">Coffea arabica</name>
    <name type="common">Arabian coffee</name>
    <dbReference type="NCBI Taxonomy" id="13443"/>
    <lineage>
        <taxon>Eukaryota</taxon>
        <taxon>Viridiplantae</taxon>
        <taxon>Streptophyta</taxon>
        <taxon>Embryophyta</taxon>
        <taxon>Tracheophyta</taxon>
        <taxon>Spermatophyta</taxon>
        <taxon>Magnoliopsida</taxon>
        <taxon>eudicotyledons</taxon>
        <taxon>Gunneridae</taxon>
        <taxon>Pentapetalae</taxon>
        <taxon>asterids</taxon>
        <taxon>lamiids</taxon>
        <taxon>Gentianales</taxon>
        <taxon>Rubiaceae</taxon>
        <taxon>Ixoroideae</taxon>
        <taxon>Gardenieae complex</taxon>
        <taxon>Bertiereae - Coffeeae clade</taxon>
        <taxon>Coffeeae</taxon>
        <taxon>Coffea</taxon>
    </lineage>
</organism>
<dbReference type="SUPFAM" id="SSF101148">
    <property type="entry name" value="Plant invertase/pectin methylesterase inhibitor"/>
    <property type="match status" value="1"/>
</dbReference>
<feature type="signal peptide" evidence="1">
    <location>
        <begin position="1"/>
        <end position="24"/>
    </location>
</feature>
<dbReference type="Pfam" id="PF04043">
    <property type="entry name" value="PMEI"/>
    <property type="match status" value="1"/>
</dbReference>
<accession>A0ABM4VUV1</accession>
<name>A0ABM4VUV1_COFAR</name>
<feature type="domain" description="Pectinesterase inhibitor" evidence="2">
    <location>
        <begin position="32"/>
        <end position="172"/>
    </location>
</feature>
<feature type="chain" id="PRO_5045822004" evidence="1">
    <location>
        <begin position="25"/>
        <end position="185"/>
    </location>
</feature>
<dbReference type="NCBIfam" id="TIGR01614">
    <property type="entry name" value="PME_inhib"/>
    <property type="match status" value="1"/>
</dbReference>
<dbReference type="PANTHER" id="PTHR31890:SF9">
    <property type="entry name" value="PLANT INVERTASE_PECTIN METHYLESTERASE INHIBITOR SUPERFAMILY PROTEIN"/>
    <property type="match status" value="1"/>
</dbReference>